<keyword evidence="2" id="KW-1185">Reference proteome</keyword>
<proteinExistence type="predicted"/>
<organism evidence="1 2">
    <name type="scientific">Hibiscus sabdariffa</name>
    <name type="common">roselle</name>
    <dbReference type="NCBI Taxonomy" id="183260"/>
    <lineage>
        <taxon>Eukaryota</taxon>
        <taxon>Viridiplantae</taxon>
        <taxon>Streptophyta</taxon>
        <taxon>Embryophyta</taxon>
        <taxon>Tracheophyta</taxon>
        <taxon>Spermatophyta</taxon>
        <taxon>Magnoliopsida</taxon>
        <taxon>eudicotyledons</taxon>
        <taxon>Gunneridae</taxon>
        <taxon>Pentapetalae</taxon>
        <taxon>rosids</taxon>
        <taxon>malvids</taxon>
        <taxon>Malvales</taxon>
        <taxon>Malvaceae</taxon>
        <taxon>Malvoideae</taxon>
        <taxon>Hibiscus</taxon>
    </lineage>
</organism>
<evidence type="ECO:0008006" key="3">
    <source>
        <dbReference type="Google" id="ProtNLM"/>
    </source>
</evidence>
<evidence type="ECO:0000313" key="1">
    <source>
        <dbReference type="EMBL" id="KAK9008283.1"/>
    </source>
</evidence>
<dbReference type="EMBL" id="JBBPBN010000026">
    <property type="protein sequence ID" value="KAK9008283.1"/>
    <property type="molecule type" value="Genomic_DNA"/>
</dbReference>
<name>A0ABR2R5Q7_9ROSI</name>
<evidence type="ECO:0000313" key="2">
    <source>
        <dbReference type="Proteomes" id="UP001396334"/>
    </source>
</evidence>
<gene>
    <name evidence="1" type="ORF">V6N11_075183</name>
</gene>
<sequence length="69" mass="7578">MVGGCVCWCEKQFAVAGFPKYGCYEYTQQRLVGLEVVWSMDCRPLVVESDSADALKAIARGICNNGQIV</sequence>
<protein>
    <recommendedName>
        <fullName evidence="3">RNase H type-1 domain-containing protein</fullName>
    </recommendedName>
</protein>
<accession>A0ABR2R5Q7</accession>
<dbReference type="Proteomes" id="UP001396334">
    <property type="component" value="Unassembled WGS sequence"/>
</dbReference>
<comment type="caution">
    <text evidence="1">The sequence shown here is derived from an EMBL/GenBank/DDBJ whole genome shotgun (WGS) entry which is preliminary data.</text>
</comment>
<reference evidence="1 2" key="1">
    <citation type="journal article" date="2024" name="G3 (Bethesda)">
        <title>Genome assembly of Hibiscus sabdariffa L. provides insights into metabolisms of medicinal natural products.</title>
        <authorList>
            <person name="Kim T."/>
        </authorList>
    </citation>
    <scope>NUCLEOTIDE SEQUENCE [LARGE SCALE GENOMIC DNA]</scope>
    <source>
        <strain evidence="1">TK-2024</strain>
        <tissue evidence="1">Old leaves</tissue>
    </source>
</reference>